<keyword evidence="2" id="KW-1185">Reference proteome</keyword>
<organism evidence="1 2">
    <name type="scientific">Hephaestia caeni</name>
    <dbReference type="NCBI Taxonomy" id="645617"/>
    <lineage>
        <taxon>Bacteria</taxon>
        <taxon>Pseudomonadati</taxon>
        <taxon>Pseudomonadota</taxon>
        <taxon>Alphaproteobacteria</taxon>
        <taxon>Sphingomonadales</taxon>
        <taxon>Sphingomonadaceae</taxon>
        <taxon>Hephaestia</taxon>
    </lineage>
</organism>
<protein>
    <recommendedName>
        <fullName evidence="3">DUF2946 family protein</fullName>
    </recommendedName>
</protein>
<name>A0A397P266_9SPHN</name>
<sequence>MARAMRAFRPLTAFQRHLMIALFACAVLVRMAVPEGWMPVTDASGAVRITICTGMGPVDAGMAAAADHAGMNMGHAGMDHAGAAIPGATHDQPSPYDQGSHPCTFAGLGLAAALPDLALAPTVPFIVAQPRALVRAAVAIGHGLAAPPPPPTGPPLLA</sequence>
<evidence type="ECO:0000313" key="2">
    <source>
        <dbReference type="Proteomes" id="UP000266568"/>
    </source>
</evidence>
<reference evidence="1 2" key="1">
    <citation type="submission" date="2018-08" db="EMBL/GenBank/DDBJ databases">
        <title>Genomic Encyclopedia of Type Strains, Phase IV (KMG-IV): sequencing the most valuable type-strain genomes for metagenomic binning, comparative biology and taxonomic classification.</title>
        <authorList>
            <person name="Goeker M."/>
        </authorList>
    </citation>
    <scope>NUCLEOTIDE SEQUENCE [LARGE SCALE GENOMIC DNA]</scope>
    <source>
        <strain evidence="1 2">DSM 25527</strain>
    </source>
</reference>
<dbReference type="Proteomes" id="UP000266568">
    <property type="component" value="Unassembled WGS sequence"/>
</dbReference>
<evidence type="ECO:0000313" key="1">
    <source>
        <dbReference type="EMBL" id="RIA43650.1"/>
    </source>
</evidence>
<accession>A0A397P266</accession>
<evidence type="ECO:0008006" key="3">
    <source>
        <dbReference type="Google" id="ProtNLM"/>
    </source>
</evidence>
<dbReference type="AlphaFoldDB" id="A0A397P266"/>
<dbReference type="EMBL" id="QXDC01000003">
    <property type="protein sequence ID" value="RIA43650.1"/>
    <property type="molecule type" value="Genomic_DNA"/>
</dbReference>
<gene>
    <name evidence="1" type="ORF">DFR49_1876</name>
</gene>
<comment type="caution">
    <text evidence="1">The sequence shown here is derived from an EMBL/GenBank/DDBJ whole genome shotgun (WGS) entry which is preliminary data.</text>
</comment>
<proteinExistence type="predicted"/>